<dbReference type="Proteomes" id="UP000609651">
    <property type="component" value="Unassembled WGS sequence"/>
</dbReference>
<keyword evidence="1" id="KW-0648">Protein biosynthesis</keyword>
<dbReference type="InterPro" id="IPR036113">
    <property type="entry name" value="Asp/Glu-ADT_sf_sub_c"/>
</dbReference>
<dbReference type="PANTHER" id="PTHR15004:SF0">
    <property type="entry name" value="GLUTAMYL-TRNA(GLN) AMIDOTRANSFERASE SUBUNIT C, MITOCHONDRIAL"/>
    <property type="match status" value="1"/>
</dbReference>
<keyword evidence="1" id="KW-0547">Nucleotide-binding</keyword>
<dbReference type="EC" id="6.3.5.-" evidence="1"/>
<name>A0ABX1V915_9PLAN</name>
<keyword evidence="3" id="KW-1185">Reference proteome</keyword>
<evidence type="ECO:0000313" key="3">
    <source>
        <dbReference type="Proteomes" id="UP000609651"/>
    </source>
</evidence>
<keyword evidence="1 2" id="KW-0436">Ligase</keyword>
<dbReference type="GO" id="GO:0016874">
    <property type="term" value="F:ligase activity"/>
    <property type="evidence" value="ECO:0007669"/>
    <property type="project" value="UniProtKB-KW"/>
</dbReference>
<evidence type="ECO:0000313" key="2">
    <source>
        <dbReference type="EMBL" id="NNJ24613.1"/>
    </source>
</evidence>
<comment type="catalytic activity">
    <reaction evidence="1">
        <text>L-glutamyl-tRNA(Gln) + L-glutamine + ATP + H2O = L-glutaminyl-tRNA(Gln) + L-glutamate + ADP + phosphate + H(+)</text>
        <dbReference type="Rhea" id="RHEA:17521"/>
        <dbReference type="Rhea" id="RHEA-COMP:9681"/>
        <dbReference type="Rhea" id="RHEA-COMP:9684"/>
        <dbReference type="ChEBI" id="CHEBI:15377"/>
        <dbReference type="ChEBI" id="CHEBI:15378"/>
        <dbReference type="ChEBI" id="CHEBI:29985"/>
        <dbReference type="ChEBI" id="CHEBI:30616"/>
        <dbReference type="ChEBI" id="CHEBI:43474"/>
        <dbReference type="ChEBI" id="CHEBI:58359"/>
        <dbReference type="ChEBI" id="CHEBI:78520"/>
        <dbReference type="ChEBI" id="CHEBI:78521"/>
        <dbReference type="ChEBI" id="CHEBI:456216"/>
    </reaction>
</comment>
<comment type="catalytic activity">
    <reaction evidence="1">
        <text>L-aspartyl-tRNA(Asn) + L-glutamine + ATP + H2O = L-asparaginyl-tRNA(Asn) + L-glutamate + ADP + phosphate + 2 H(+)</text>
        <dbReference type="Rhea" id="RHEA:14513"/>
        <dbReference type="Rhea" id="RHEA-COMP:9674"/>
        <dbReference type="Rhea" id="RHEA-COMP:9677"/>
        <dbReference type="ChEBI" id="CHEBI:15377"/>
        <dbReference type="ChEBI" id="CHEBI:15378"/>
        <dbReference type="ChEBI" id="CHEBI:29985"/>
        <dbReference type="ChEBI" id="CHEBI:30616"/>
        <dbReference type="ChEBI" id="CHEBI:43474"/>
        <dbReference type="ChEBI" id="CHEBI:58359"/>
        <dbReference type="ChEBI" id="CHEBI:78515"/>
        <dbReference type="ChEBI" id="CHEBI:78516"/>
        <dbReference type="ChEBI" id="CHEBI:456216"/>
    </reaction>
</comment>
<dbReference type="SUPFAM" id="SSF141000">
    <property type="entry name" value="Glu-tRNAGln amidotransferase C subunit"/>
    <property type="match status" value="1"/>
</dbReference>
<dbReference type="EMBL" id="WTPX01000012">
    <property type="protein sequence ID" value="NNJ24613.1"/>
    <property type="molecule type" value="Genomic_DNA"/>
</dbReference>
<comment type="function">
    <text evidence="1">Allows the formation of correctly charged Asn-tRNA(Asn) or Gln-tRNA(Gln) through the transamidation of misacylated Asp-tRNA(Asn) or Glu-tRNA(Gln) in organisms which lack either or both of asparaginyl-tRNA or glutaminyl-tRNA synthetases. The reaction takes place in the presence of glutamine and ATP through an activated phospho-Asp-tRNA(Asn) or phospho-Glu-tRNA(Gln).</text>
</comment>
<dbReference type="NCBIfam" id="TIGR00135">
    <property type="entry name" value="gatC"/>
    <property type="match status" value="1"/>
</dbReference>
<proteinExistence type="inferred from homology"/>
<dbReference type="InterPro" id="IPR003837">
    <property type="entry name" value="GatC"/>
</dbReference>
<evidence type="ECO:0000256" key="1">
    <source>
        <dbReference type="HAMAP-Rule" id="MF_00122"/>
    </source>
</evidence>
<reference evidence="2 3" key="1">
    <citation type="journal article" date="2020" name="Syst. Appl. Microbiol.">
        <title>Alienimonas chondri sp. nov., a novel planctomycete isolated from the biofilm of the red alga Chondrus crispus.</title>
        <authorList>
            <person name="Vitorino I."/>
            <person name="Albuquerque L."/>
            <person name="Wiegand S."/>
            <person name="Kallscheuer N."/>
            <person name="da Costa M.S."/>
            <person name="Lobo-da-Cunha A."/>
            <person name="Jogler C."/>
            <person name="Lage O.M."/>
        </authorList>
    </citation>
    <scope>NUCLEOTIDE SEQUENCE [LARGE SCALE GENOMIC DNA]</scope>
    <source>
        <strain evidence="2 3">LzC2</strain>
    </source>
</reference>
<keyword evidence="1" id="KW-0067">ATP-binding</keyword>
<dbReference type="RefSeq" id="WP_171183739.1">
    <property type="nucleotide sequence ID" value="NZ_WTPX01000012.1"/>
</dbReference>
<gene>
    <name evidence="1 2" type="primary">gatC</name>
    <name evidence="2" type="ORF">LzC2_06710</name>
</gene>
<accession>A0ABX1V915</accession>
<sequence length="110" mass="11831">MAEPAANPQITREDVARVARLSRLAVKPGELKAFTNQLRAILGYVNLLDEVDTADVEPMAHAIEVRDVLREDVPTPMLPREAALANAPATDGEFFLVPQILGGSDTPSGK</sequence>
<dbReference type="Pfam" id="PF02686">
    <property type="entry name" value="GatC"/>
    <property type="match status" value="1"/>
</dbReference>
<protein>
    <recommendedName>
        <fullName evidence="1">Aspartyl/glutamyl-tRNA(Asn/Gln) amidotransferase subunit C</fullName>
        <shortName evidence="1">Asp/Glu-ADT subunit C</shortName>
        <ecNumber evidence="1">6.3.5.-</ecNumber>
    </recommendedName>
</protein>
<dbReference type="PANTHER" id="PTHR15004">
    <property type="entry name" value="GLUTAMYL-TRNA(GLN) AMIDOTRANSFERASE SUBUNIT C, MITOCHONDRIAL"/>
    <property type="match status" value="1"/>
</dbReference>
<comment type="caution">
    <text evidence="2">The sequence shown here is derived from an EMBL/GenBank/DDBJ whole genome shotgun (WGS) entry which is preliminary data.</text>
</comment>
<comment type="similarity">
    <text evidence="1">Belongs to the GatC family.</text>
</comment>
<organism evidence="2 3">
    <name type="scientific">Alienimonas chondri</name>
    <dbReference type="NCBI Taxonomy" id="2681879"/>
    <lineage>
        <taxon>Bacteria</taxon>
        <taxon>Pseudomonadati</taxon>
        <taxon>Planctomycetota</taxon>
        <taxon>Planctomycetia</taxon>
        <taxon>Planctomycetales</taxon>
        <taxon>Planctomycetaceae</taxon>
        <taxon>Alienimonas</taxon>
    </lineage>
</organism>
<comment type="subunit">
    <text evidence="1">Heterotrimer of A, B and C subunits.</text>
</comment>
<dbReference type="HAMAP" id="MF_00122">
    <property type="entry name" value="GatC"/>
    <property type="match status" value="1"/>
</dbReference>
<dbReference type="Gene3D" id="1.10.20.60">
    <property type="entry name" value="Glu-tRNAGln amidotransferase C subunit, N-terminal domain"/>
    <property type="match status" value="1"/>
</dbReference>